<accession>T0R474</accession>
<evidence type="ECO:0000256" key="2">
    <source>
        <dbReference type="ARBA" id="ARBA00023145"/>
    </source>
</evidence>
<dbReference type="CDD" id="cd02248">
    <property type="entry name" value="Peptidase_C1A"/>
    <property type="match status" value="1"/>
</dbReference>
<dbReference type="InterPro" id="IPR038765">
    <property type="entry name" value="Papain-like_cys_pep_sf"/>
</dbReference>
<keyword evidence="2" id="KW-0865">Zymogen</keyword>
<dbReference type="PROSITE" id="PS00639">
    <property type="entry name" value="THIOL_PROTEASE_HIS"/>
    <property type="match status" value="1"/>
</dbReference>
<dbReference type="AlphaFoldDB" id="T0R474"/>
<feature type="domain" description="Peptidase C1A papain C-terminal" evidence="4">
    <location>
        <begin position="156"/>
        <end position="373"/>
    </location>
</feature>
<dbReference type="InterPro" id="IPR039417">
    <property type="entry name" value="Peptidase_C1A_papain-like"/>
</dbReference>
<dbReference type="PANTHER" id="PTHR12411">
    <property type="entry name" value="CYSTEINE PROTEASE FAMILY C1-RELATED"/>
    <property type="match status" value="1"/>
</dbReference>
<dbReference type="InterPro" id="IPR000169">
    <property type="entry name" value="Pept_cys_AS"/>
</dbReference>
<name>T0R474_SAPDV</name>
<proteinExistence type="inferred from homology"/>
<dbReference type="OMA" id="PDEWHID"/>
<sequence>MALRAIWSSLLLAALFTASADGRRVKALRARFAHWRHSPAGQIALQRGFLESNHTLERYFNARLRARALRRANPHATFGLTPYALLTPDEFQHWVDPNRTFHLNDSSIVDRGFASTNWTIVAGTTPDEWHIDIVRDDPVVAPPTLPADTSNASTPVEWAVDHTRCYVTPPRFQGRCGNCWAFASNAAIEGAYCAKFNTTISLSDQFVTTCSDSRGGCNGGTTVAGINFARSGACALADAPFTLGKTGTGGACQPCAKPLELGVAGVGRVAKSVAAFQRTLATTPIAVSLSAGNPAWQFYVGGVLTSGHNASAPLDHAVTIVGYGVANGGVPVWKIRNSWGTKWGEGGYMLLDASTNGTANGLFHVLSQGFVPLM</sequence>
<gene>
    <name evidence="5" type="ORF">SDRG_00639</name>
</gene>
<dbReference type="GO" id="GO:0006508">
    <property type="term" value="P:proteolysis"/>
    <property type="evidence" value="ECO:0007669"/>
    <property type="project" value="InterPro"/>
</dbReference>
<dbReference type="InterPro" id="IPR013128">
    <property type="entry name" value="Peptidase_C1A"/>
</dbReference>
<dbReference type="Gene3D" id="3.90.70.10">
    <property type="entry name" value="Cysteine proteinases"/>
    <property type="match status" value="1"/>
</dbReference>
<evidence type="ECO:0000259" key="4">
    <source>
        <dbReference type="SMART" id="SM00645"/>
    </source>
</evidence>
<dbReference type="STRING" id="1156394.T0R474"/>
<dbReference type="InterPro" id="IPR000668">
    <property type="entry name" value="Peptidase_C1A_C"/>
</dbReference>
<dbReference type="PROSITE" id="PS00139">
    <property type="entry name" value="THIOL_PROTEASE_CYS"/>
    <property type="match status" value="1"/>
</dbReference>
<dbReference type="PRINTS" id="PR00705">
    <property type="entry name" value="PAPAIN"/>
</dbReference>
<dbReference type="OrthoDB" id="10253408at2759"/>
<dbReference type="GeneID" id="19941366"/>
<feature type="chain" id="PRO_5018708296" description="Peptidase C1A papain C-terminal domain-containing protein" evidence="3">
    <location>
        <begin position="23"/>
        <end position="374"/>
    </location>
</feature>
<organism evidence="5 6">
    <name type="scientific">Saprolegnia diclina (strain VS20)</name>
    <dbReference type="NCBI Taxonomy" id="1156394"/>
    <lineage>
        <taxon>Eukaryota</taxon>
        <taxon>Sar</taxon>
        <taxon>Stramenopiles</taxon>
        <taxon>Oomycota</taxon>
        <taxon>Saprolegniomycetes</taxon>
        <taxon>Saprolegniales</taxon>
        <taxon>Saprolegniaceae</taxon>
        <taxon>Saprolegnia</taxon>
    </lineage>
</organism>
<evidence type="ECO:0000256" key="1">
    <source>
        <dbReference type="ARBA" id="ARBA00008455"/>
    </source>
</evidence>
<dbReference type="SMART" id="SM00645">
    <property type="entry name" value="Pept_C1"/>
    <property type="match status" value="1"/>
</dbReference>
<evidence type="ECO:0000313" key="5">
    <source>
        <dbReference type="EMBL" id="EQC41776.1"/>
    </source>
</evidence>
<protein>
    <recommendedName>
        <fullName evidence="4">Peptidase C1A papain C-terminal domain-containing protein</fullName>
    </recommendedName>
</protein>
<dbReference type="Pfam" id="PF00112">
    <property type="entry name" value="Peptidase_C1"/>
    <property type="match status" value="1"/>
</dbReference>
<dbReference type="SUPFAM" id="SSF54001">
    <property type="entry name" value="Cysteine proteinases"/>
    <property type="match status" value="1"/>
</dbReference>
<dbReference type="VEuPathDB" id="FungiDB:SDRG_00639"/>
<feature type="signal peptide" evidence="3">
    <location>
        <begin position="1"/>
        <end position="22"/>
    </location>
</feature>
<evidence type="ECO:0000313" key="6">
    <source>
        <dbReference type="Proteomes" id="UP000030762"/>
    </source>
</evidence>
<dbReference type="GO" id="GO:0008234">
    <property type="term" value="F:cysteine-type peptidase activity"/>
    <property type="evidence" value="ECO:0007669"/>
    <property type="project" value="InterPro"/>
</dbReference>
<dbReference type="RefSeq" id="XP_008604345.1">
    <property type="nucleotide sequence ID" value="XM_008606123.1"/>
</dbReference>
<dbReference type="Proteomes" id="UP000030762">
    <property type="component" value="Unassembled WGS sequence"/>
</dbReference>
<dbReference type="EMBL" id="JH767133">
    <property type="protein sequence ID" value="EQC41776.1"/>
    <property type="molecule type" value="Genomic_DNA"/>
</dbReference>
<dbReference type="InterPro" id="IPR025660">
    <property type="entry name" value="Pept_his_AS"/>
</dbReference>
<keyword evidence="3" id="KW-0732">Signal</keyword>
<evidence type="ECO:0000256" key="3">
    <source>
        <dbReference type="SAM" id="SignalP"/>
    </source>
</evidence>
<dbReference type="InParanoid" id="T0R474"/>
<keyword evidence="6" id="KW-1185">Reference proteome</keyword>
<reference evidence="5 6" key="1">
    <citation type="submission" date="2012-04" db="EMBL/GenBank/DDBJ databases">
        <title>The Genome Sequence of Saprolegnia declina VS20.</title>
        <authorList>
            <consortium name="The Broad Institute Genome Sequencing Platform"/>
            <person name="Russ C."/>
            <person name="Nusbaum C."/>
            <person name="Tyler B."/>
            <person name="van West P."/>
            <person name="Dieguez-Uribeondo J."/>
            <person name="de Bruijn I."/>
            <person name="Tripathy S."/>
            <person name="Jiang R."/>
            <person name="Young S.K."/>
            <person name="Zeng Q."/>
            <person name="Gargeya S."/>
            <person name="Fitzgerald M."/>
            <person name="Haas B."/>
            <person name="Abouelleil A."/>
            <person name="Alvarado L."/>
            <person name="Arachchi H.M."/>
            <person name="Berlin A."/>
            <person name="Chapman S.B."/>
            <person name="Goldberg J."/>
            <person name="Griggs A."/>
            <person name="Gujja S."/>
            <person name="Hansen M."/>
            <person name="Howarth C."/>
            <person name="Imamovic A."/>
            <person name="Larimer J."/>
            <person name="McCowen C."/>
            <person name="Montmayeur A."/>
            <person name="Murphy C."/>
            <person name="Neiman D."/>
            <person name="Pearson M."/>
            <person name="Priest M."/>
            <person name="Roberts A."/>
            <person name="Saif S."/>
            <person name="Shea T."/>
            <person name="Sisk P."/>
            <person name="Sykes S."/>
            <person name="Wortman J."/>
            <person name="Nusbaum C."/>
            <person name="Birren B."/>
        </authorList>
    </citation>
    <scope>NUCLEOTIDE SEQUENCE [LARGE SCALE GENOMIC DNA]</scope>
    <source>
        <strain evidence="5 6">VS20</strain>
    </source>
</reference>
<comment type="similarity">
    <text evidence="1">Belongs to the peptidase C1 family.</text>
</comment>
<dbReference type="eggNOG" id="KOG1543">
    <property type="taxonomic scope" value="Eukaryota"/>
</dbReference>